<evidence type="ECO:0000256" key="10">
    <source>
        <dbReference type="ARBA" id="ARBA00023242"/>
    </source>
</evidence>
<evidence type="ECO:0000256" key="1">
    <source>
        <dbReference type="ARBA" id="ARBA00004123"/>
    </source>
</evidence>
<keyword evidence="10" id="KW-0539">Nucleus</keyword>
<feature type="domain" description="BHLH" evidence="14">
    <location>
        <begin position="354"/>
        <end position="404"/>
    </location>
</feature>
<evidence type="ECO:0000256" key="12">
    <source>
        <dbReference type="SAM" id="MobiDB-lite"/>
    </source>
</evidence>
<keyword evidence="6" id="KW-0805">Transcription regulation</keyword>
<dbReference type="SUPFAM" id="SSF47459">
    <property type="entry name" value="HLH, helix-loop-helix DNA-binding domain"/>
    <property type="match status" value="1"/>
</dbReference>
<dbReference type="Gene3D" id="4.10.280.10">
    <property type="entry name" value="Helix-loop-helix DNA-binding domain"/>
    <property type="match status" value="1"/>
</dbReference>
<feature type="transmembrane region" description="Helical" evidence="13">
    <location>
        <begin position="550"/>
        <end position="570"/>
    </location>
</feature>
<dbReference type="SMART" id="SM00353">
    <property type="entry name" value="HLH"/>
    <property type="match status" value="1"/>
</dbReference>
<reference evidence="16" key="1">
    <citation type="submission" date="2024-02" db="UniProtKB">
        <authorList>
            <consortium name="WormBaseParasite"/>
        </authorList>
    </citation>
    <scope>IDENTIFICATION</scope>
</reference>
<keyword evidence="3 13" id="KW-0812">Transmembrane</keyword>
<protein>
    <recommendedName>
        <fullName evidence="14">BHLH domain-containing protein</fullName>
    </recommendedName>
</protein>
<feature type="region of interest" description="Disordered" evidence="12">
    <location>
        <begin position="440"/>
        <end position="473"/>
    </location>
</feature>
<keyword evidence="7" id="KW-0238">DNA-binding</keyword>
<evidence type="ECO:0000256" key="9">
    <source>
        <dbReference type="ARBA" id="ARBA00023163"/>
    </source>
</evidence>
<dbReference type="GO" id="GO:0000978">
    <property type="term" value="F:RNA polymerase II cis-regulatory region sequence-specific DNA binding"/>
    <property type="evidence" value="ECO:0007669"/>
    <property type="project" value="TreeGrafter"/>
</dbReference>
<evidence type="ECO:0000256" key="3">
    <source>
        <dbReference type="ARBA" id="ARBA00022692"/>
    </source>
</evidence>
<dbReference type="Pfam" id="PF00010">
    <property type="entry name" value="HLH"/>
    <property type="match status" value="1"/>
</dbReference>
<feature type="compositionally biased region" description="Acidic residues" evidence="12">
    <location>
        <begin position="327"/>
        <end position="343"/>
    </location>
</feature>
<evidence type="ECO:0000256" key="13">
    <source>
        <dbReference type="SAM" id="Phobius"/>
    </source>
</evidence>
<feature type="coiled-coil region" evidence="11">
    <location>
        <begin position="401"/>
        <end position="428"/>
    </location>
</feature>
<feature type="region of interest" description="Disordered" evidence="12">
    <location>
        <begin position="310"/>
        <end position="358"/>
    </location>
</feature>
<keyword evidence="11" id="KW-0175">Coiled coil</keyword>
<keyword evidence="9" id="KW-0804">Transcription</keyword>
<keyword evidence="4" id="KW-0256">Endoplasmic reticulum</keyword>
<evidence type="ECO:0000256" key="5">
    <source>
        <dbReference type="ARBA" id="ARBA00022989"/>
    </source>
</evidence>
<evidence type="ECO:0000256" key="4">
    <source>
        <dbReference type="ARBA" id="ARBA00022824"/>
    </source>
</evidence>
<comment type="subcellular location">
    <subcellularLocation>
        <location evidence="2">Endoplasmic reticulum membrane</location>
        <topology evidence="2">Multi-pass membrane protein</topology>
    </subcellularLocation>
    <subcellularLocation>
        <location evidence="1">Nucleus</location>
    </subcellularLocation>
</comment>
<keyword evidence="15" id="KW-1185">Reference proteome</keyword>
<dbReference type="GO" id="GO:0005789">
    <property type="term" value="C:endoplasmic reticulum membrane"/>
    <property type="evidence" value="ECO:0007669"/>
    <property type="project" value="UniProtKB-SubCell"/>
</dbReference>
<evidence type="ECO:0000256" key="8">
    <source>
        <dbReference type="ARBA" id="ARBA00023136"/>
    </source>
</evidence>
<dbReference type="WBParaSite" id="MBELARI_LOCUS10707">
    <property type="protein sequence ID" value="MBELARI_LOCUS10707"/>
    <property type="gene ID" value="MBELARI_LOCUS10707"/>
</dbReference>
<dbReference type="InterPro" id="IPR011598">
    <property type="entry name" value="bHLH_dom"/>
</dbReference>
<dbReference type="PROSITE" id="PS50888">
    <property type="entry name" value="BHLH"/>
    <property type="match status" value="1"/>
</dbReference>
<evidence type="ECO:0000256" key="7">
    <source>
        <dbReference type="ARBA" id="ARBA00023125"/>
    </source>
</evidence>
<organism evidence="15 16">
    <name type="scientific">Mesorhabditis belari</name>
    <dbReference type="NCBI Taxonomy" id="2138241"/>
    <lineage>
        <taxon>Eukaryota</taxon>
        <taxon>Metazoa</taxon>
        <taxon>Ecdysozoa</taxon>
        <taxon>Nematoda</taxon>
        <taxon>Chromadorea</taxon>
        <taxon>Rhabditida</taxon>
        <taxon>Rhabditina</taxon>
        <taxon>Rhabditomorpha</taxon>
        <taxon>Rhabditoidea</taxon>
        <taxon>Rhabditidae</taxon>
        <taxon>Mesorhabditinae</taxon>
        <taxon>Mesorhabditis</taxon>
    </lineage>
</organism>
<keyword evidence="5 13" id="KW-1133">Transmembrane helix</keyword>
<evidence type="ECO:0000313" key="16">
    <source>
        <dbReference type="WBParaSite" id="MBELARI_LOCUS10707"/>
    </source>
</evidence>
<sequence length="1100" mass="123613">MECPPYDMSIVDPFSVLEEDLNDVSEVIRSNGIWTGMESGIEAMHWQSAPSNTHHTQTHWVMPEDGGRQLTPPGVYYHDQKNREIGSIVSLLQSDSPPRDQHNPHFSPPHFHRDPMWGGSGVNQQPQTYTYSMQNELLPPVGRMLPELSGSIPSPSSHTLVEIGVPQTSSQHGLAHHLSMPAMQPPPSPLSIEPLSLSSPIAPEMGSPRIDEPIIDQINQMVPSPPMVFGSVISSPNTQKVRRERKPLLLVKSEPKEFVMPNEEGSKEILVKLLESNNIRTIKSPMGCETKPRPSGVALRVASSSGGLLAGPNFLQSLPRATSAPSFDDEDDDEDDDMGDDDLPPPTKKGPKTERRTAHNLIEKKYRCSINDRIQQMKAMLAGDEAKLSKSATLRRGIEHIEMQDRAIRELQSEVHFLRNLLAQNNVEVPPLSISIEDPIGSPLSGNTTRSSSRVASPHTSPLSSPKSGKRARARDESRLGLFAVMLAVLFFNPLSLVSLSGWASAEDTQSYTPDHHSRVLRSADYGDDAPFEAYQSVDEWYTSSFVRGIFIWTVNAFVVICILTRLLVYGEPVQDLKSRTWTEFVAVRNKARESLEKGLLREAQRNLVDALSILDRPLPSAGIETIVSITWQVIRHLLNSMWIGRWLARRGRNAEKPQTVVCRSHAHTALVYHKLHQLYLLSPEAFPSRFCSLHLSLSAVNLAESAGSGRDGIPRAIQAAIYLGAALSVRLTLPRYLSSMMALYFIKRAKRQLRRADQNTVSGLAWTVHPIARRFLSEEDRVKTILTTRNFDSRPFVAPTDPGNALGRLRDAFKTHLVKMLLDELQSETTPKIDVADISQLLLSICTEGPQTAEIDKMFADPFLKTVTTGDPMCLWWTHVLSCALYWRAGDTNRAKTHYTLVRQCPSQLLDDQLALAVGHAFCSRKLCIDNRDNKNFAPLAALHSRKALEALRTVVARPAMPQVSHIQESFRQLSYEWILSSVLDGWRGCLDLKNPYWLSRQNVEFKTLYQEAYNHYQFIADQQKSAELKCSIYRMTCRMLNGANPIHTFTCLQRLRREIQNRDATRIPFRREDAPDRYHMHVLGKLHSDINSIAAKRR</sequence>
<keyword evidence="8 13" id="KW-0472">Membrane</keyword>
<dbReference type="PANTHER" id="PTHR46062">
    <property type="entry name" value="STEROL REGULATORY ELEMENT-BINDING PROTEIN"/>
    <property type="match status" value="1"/>
</dbReference>
<dbReference type="AlphaFoldDB" id="A0AAF3E9W6"/>
<proteinExistence type="predicted"/>
<evidence type="ECO:0000259" key="14">
    <source>
        <dbReference type="PROSITE" id="PS50888"/>
    </source>
</evidence>
<dbReference type="GO" id="GO:0046983">
    <property type="term" value="F:protein dimerization activity"/>
    <property type="evidence" value="ECO:0007669"/>
    <property type="project" value="InterPro"/>
</dbReference>
<evidence type="ECO:0000313" key="15">
    <source>
        <dbReference type="Proteomes" id="UP000887575"/>
    </source>
</evidence>
<dbReference type="GO" id="GO:0000981">
    <property type="term" value="F:DNA-binding transcription factor activity, RNA polymerase II-specific"/>
    <property type="evidence" value="ECO:0007669"/>
    <property type="project" value="TreeGrafter"/>
</dbReference>
<evidence type="ECO:0000256" key="2">
    <source>
        <dbReference type="ARBA" id="ARBA00004477"/>
    </source>
</evidence>
<feature type="compositionally biased region" description="Polar residues" evidence="12">
    <location>
        <begin position="314"/>
        <end position="325"/>
    </location>
</feature>
<feature type="compositionally biased region" description="Polar residues" evidence="12">
    <location>
        <begin position="444"/>
        <end position="467"/>
    </location>
</feature>
<evidence type="ECO:0000256" key="11">
    <source>
        <dbReference type="SAM" id="Coils"/>
    </source>
</evidence>
<dbReference type="InterPro" id="IPR036638">
    <property type="entry name" value="HLH_DNA-bd_sf"/>
</dbReference>
<feature type="transmembrane region" description="Helical" evidence="13">
    <location>
        <begin position="480"/>
        <end position="504"/>
    </location>
</feature>
<dbReference type="GO" id="GO:0005634">
    <property type="term" value="C:nucleus"/>
    <property type="evidence" value="ECO:0007669"/>
    <property type="project" value="UniProtKB-SubCell"/>
</dbReference>
<dbReference type="Proteomes" id="UP000887575">
    <property type="component" value="Unassembled WGS sequence"/>
</dbReference>
<accession>A0AAF3E9W6</accession>
<evidence type="ECO:0000256" key="6">
    <source>
        <dbReference type="ARBA" id="ARBA00023015"/>
    </source>
</evidence>
<name>A0AAF3E9W6_9BILA</name>
<dbReference type="PANTHER" id="PTHR46062:SF1">
    <property type="entry name" value="LP12374P"/>
    <property type="match status" value="1"/>
</dbReference>